<evidence type="ECO:0000256" key="1">
    <source>
        <dbReference type="SAM" id="MobiDB-lite"/>
    </source>
</evidence>
<dbReference type="AlphaFoldDB" id="A0A6J4TZ96"/>
<feature type="compositionally biased region" description="Basic and acidic residues" evidence="1">
    <location>
        <begin position="55"/>
        <end position="71"/>
    </location>
</feature>
<proteinExistence type="predicted"/>
<evidence type="ECO:0000256" key="2">
    <source>
        <dbReference type="SAM" id="Phobius"/>
    </source>
</evidence>
<evidence type="ECO:0000313" key="3">
    <source>
        <dbReference type="EMBL" id="CAA9536463.1"/>
    </source>
</evidence>
<keyword evidence="2" id="KW-1133">Transmembrane helix</keyword>
<name>A0A6J4TZ96_9BACT</name>
<protein>
    <submittedName>
        <fullName evidence="3">Uncharacterized protein</fullName>
    </submittedName>
</protein>
<keyword evidence="2" id="KW-0812">Transmembrane</keyword>
<organism evidence="3">
    <name type="scientific">uncultured Thermomicrobiales bacterium</name>
    <dbReference type="NCBI Taxonomy" id="1645740"/>
    <lineage>
        <taxon>Bacteria</taxon>
        <taxon>Pseudomonadati</taxon>
        <taxon>Thermomicrobiota</taxon>
        <taxon>Thermomicrobia</taxon>
        <taxon>Thermomicrobiales</taxon>
        <taxon>environmental samples</taxon>
    </lineage>
</organism>
<feature type="compositionally biased region" description="Basic and acidic residues" evidence="1">
    <location>
        <begin position="1"/>
        <end position="17"/>
    </location>
</feature>
<feature type="region of interest" description="Disordered" evidence="1">
    <location>
        <begin position="55"/>
        <end position="111"/>
    </location>
</feature>
<feature type="region of interest" description="Disordered" evidence="1">
    <location>
        <begin position="1"/>
        <end position="20"/>
    </location>
</feature>
<keyword evidence="2" id="KW-0472">Membrane</keyword>
<gene>
    <name evidence="3" type="ORF">AVDCRST_MAG49-273</name>
</gene>
<reference evidence="3" key="1">
    <citation type="submission" date="2020-02" db="EMBL/GenBank/DDBJ databases">
        <authorList>
            <person name="Meier V. D."/>
        </authorList>
    </citation>
    <scope>NUCLEOTIDE SEQUENCE</scope>
    <source>
        <strain evidence="3">AVDCRST_MAG49</strain>
    </source>
</reference>
<dbReference type="EMBL" id="CADCWG010000020">
    <property type="protein sequence ID" value="CAA9536463.1"/>
    <property type="molecule type" value="Genomic_DNA"/>
</dbReference>
<sequence>MTDSWRRRGRGGAEGDGFRGGFALGAAVGAVITLIVALRRGDQLRQWLAAIVGQRHHEPSKSSEVLDRATVDGEPSDEVPPAIEREIHDDDMVDGAEHAAPAGGDRASVTA</sequence>
<accession>A0A6J4TZ96</accession>
<feature type="transmembrane region" description="Helical" evidence="2">
    <location>
        <begin position="20"/>
        <end position="38"/>
    </location>
</feature>